<evidence type="ECO:0000256" key="6">
    <source>
        <dbReference type="SAM" id="Coils"/>
    </source>
</evidence>
<organism evidence="8 9">
    <name type="scientific">Vitis vinifera</name>
    <name type="common">Grape</name>
    <dbReference type="NCBI Taxonomy" id="29760"/>
    <lineage>
        <taxon>Eukaryota</taxon>
        <taxon>Viridiplantae</taxon>
        <taxon>Streptophyta</taxon>
        <taxon>Embryophyta</taxon>
        <taxon>Tracheophyta</taxon>
        <taxon>Spermatophyta</taxon>
        <taxon>Magnoliopsida</taxon>
        <taxon>eudicotyledons</taxon>
        <taxon>Gunneridae</taxon>
        <taxon>Pentapetalae</taxon>
        <taxon>rosids</taxon>
        <taxon>Vitales</taxon>
        <taxon>Vitaceae</taxon>
        <taxon>Viteae</taxon>
        <taxon>Vitis</taxon>
    </lineage>
</organism>
<sequence length="429" mass="48340">MVRNEKLSLTAAAVSPFQKWEKSCPTKNSQRKVPKRVHKAVREKLKREHLNDLFLELANALDLTHQNTGKAFILCEAIRLVKDTIAQIDCLKKENAALFSESHYVNIEKNELRDENSVLEDQIDKLQTEIKERAALYKPDLNSAPSEFQQTEVTQHCPGSSLRFPSADQALQQSSVVGPVLVVPFASGLRAYPEAGAPRSISIVSKPHARYPTPGDSWPSQVLGDQPTARQKFELSGSINNSSSCGIGEEGSGNGSGTGNFLKVVLKNIDVLAGPVVSLAYPLYASIRAIETKSPVDDQQWLTYWVLYSMITLFELTFAKVIEWLPFWPYAKLIATCWLVIPYFSGAAYVYEHFVRPLFVNPRTVNIWYVPRKKDVFSKPDDILTAAEKYIQENGPDAFENIINRVDRNPSPEVATMLFFDEDHRYRVF</sequence>
<dbReference type="GO" id="GO:0003677">
    <property type="term" value="F:DNA binding"/>
    <property type="evidence" value="ECO:0007669"/>
    <property type="project" value="UniProtKB-KW"/>
</dbReference>
<dbReference type="EMBL" id="QGNW01000154">
    <property type="protein sequence ID" value="RVW90452.1"/>
    <property type="molecule type" value="Genomic_DNA"/>
</dbReference>
<dbReference type="InterPro" id="IPR011598">
    <property type="entry name" value="bHLH_dom"/>
</dbReference>
<dbReference type="OrthoDB" id="10009287at2759"/>
<feature type="coiled-coil region" evidence="6">
    <location>
        <begin position="109"/>
        <end position="136"/>
    </location>
</feature>
<dbReference type="GO" id="GO:0005634">
    <property type="term" value="C:nucleus"/>
    <property type="evidence" value="ECO:0007669"/>
    <property type="project" value="UniProtKB-SubCell"/>
</dbReference>
<dbReference type="Gene3D" id="4.10.280.10">
    <property type="entry name" value="Helix-loop-helix DNA-binding domain"/>
    <property type="match status" value="1"/>
</dbReference>
<proteinExistence type="predicted"/>
<evidence type="ECO:0000256" key="1">
    <source>
        <dbReference type="ARBA" id="ARBA00004123"/>
    </source>
</evidence>
<dbReference type="InterPro" id="IPR057075">
    <property type="entry name" value="bHLH_IRO3"/>
</dbReference>
<name>A0A438I196_VITVI</name>
<reference evidence="8 9" key="1">
    <citation type="journal article" date="2018" name="PLoS Genet.">
        <title>Population sequencing reveals clonal diversity and ancestral inbreeding in the grapevine cultivar Chardonnay.</title>
        <authorList>
            <person name="Roach M.J."/>
            <person name="Johnson D.L."/>
            <person name="Bohlmann J."/>
            <person name="van Vuuren H.J."/>
            <person name="Jones S.J."/>
            <person name="Pretorius I.S."/>
            <person name="Schmidt S.A."/>
            <person name="Borneman A.R."/>
        </authorList>
    </citation>
    <scope>NUCLEOTIDE SEQUENCE [LARGE SCALE GENOMIC DNA]</scope>
    <source>
        <strain evidence="9">cv. Chardonnay</strain>
        <tissue evidence="8">Leaf</tissue>
    </source>
</reference>
<evidence type="ECO:0000256" key="2">
    <source>
        <dbReference type="ARBA" id="ARBA00023015"/>
    </source>
</evidence>
<dbReference type="Proteomes" id="UP000288805">
    <property type="component" value="Unassembled WGS sequence"/>
</dbReference>
<evidence type="ECO:0000259" key="7">
    <source>
        <dbReference type="PROSITE" id="PS50888"/>
    </source>
</evidence>
<dbReference type="InterPro" id="IPR004345">
    <property type="entry name" value="TB2_DP1_HVA22"/>
</dbReference>
<evidence type="ECO:0000256" key="4">
    <source>
        <dbReference type="ARBA" id="ARBA00023163"/>
    </source>
</evidence>
<accession>A0A438I196</accession>
<dbReference type="Pfam" id="PF23177">
    <property type="entry name" value="bHLH_IRO3"/>
    <property type="match status" value="1"/>
</dbReference>
<keyword evidence="3" id="KW-0238">DNA-binding</keyword>
<evidence type="ECO:0000313" key="8">
    <source>
        <dbReference type="EMBL" id="RVW90452.1"/>
    </source>
</evidence>
<dbReference type="PANTHER" id="PTHR47075">
    <property type="entry name" value="TRANSCRIPTION FACTOR BHLH47"/>
    <property type="match status" value="1"/>
</dbReference>
<comment type="caution">
    <text evidence="8">The sequence shown here is derived from an EMBL/GenBank/DDBJ whole genome shotgun (WGS) entry which is preliminary data.</text>
</comment>
<keyword evidence="5" id="KW-0539">Nucleus</keyword>
<dbReference type="SUPFAM" id="SSF47459">
    <property type="entry name" value="HLH, helix-loop-helix DNA-binding domain"/>
    <property type="match status" value="1"/>
</dbReference>
<dbReference type="GO" id="GO:0046983">
    <property type="term" value="F:protein dimerization activity"/>
    <property type="evidence" value="ECO:0007669"/>
    <property type="project" value="InterPro"/>
</dbReference>
<dbReference type="AlphaFoldDB" id="A0A438I196"/>
<gene>
    <name evidence="8" type="primary">HVA22A_14</name>
    <name evidence="8" type="ORF">CK203_031017</name>
</gene>
<dbReference type="PANTHER" id="PTHR47075:SF9">
    <property type="entry name" value="TRANSCRIPTION FACTOR BHLH47"/>
    <property type="match status" value="1"/>
</dbReference>
<protein>
    <submittedName>
        <fullName evidence="8">HVA22-like protein a</fullName>
    </submittedName>
</protein>
<keyword evidence="2" id="KW-0805">Transcription regulation</keyword>
<dbReference type="PROSITE" id="PS50888">
    <property type="entry name" value="BHLH"/>
    <property type="match status" value="1"/>
</dbReference>
<dbReference type="InterPro" id="IPR036638">
    <property type="entry name" value="HLH_DNA-bd_sf"/>
</dbReference>
<evidence type="ECO:0000256" key="3">
    <source>
        <dbReference type="ARBA" id="ARBA00023125"/>
    </source>
</evidence>
<evidence type="ECO:0000256" key="5">
    <source>
        <dbReference type="ARBA" id="ARBA00023242"/>
    </source>
</evidence>
<keyword evidence="6" id="KW-0175">Coiled coil</keyword>
<dbReference type="Pfam" id="PF03134">
    <property type="entry name" value="TB2_DP1_HVA22"/>
    <property type="match status" value="1"/>
</dbReference>
<dbReference type="CDD" id="cd11446">
    <property type="entry name" value="bHLH_AtILR3_like"/>
    <property type="match status" value="1"/>
</dbReference>
<feature type="domain" description="BHLH" evidence="7">
    <location>
        <begin position="34"/>
        <end position="84"/>
    </location>
</feature>
<evidence type="ECO:0000313" key="9">
    <source>
        <dbReference type="Proteomes" id="UP000288805"/>
    </source>
</evidence>
<keyword evidence="4" id="KW-0804">Transcription</keyword>
<comment type="subcellular location">
    <subcellularLocation>
        <location evidence="1">Nucleus</location>
    </subcellularLocation>
</comment>